<keyword evidence="3" id="KW-1003">Cell membrane</keyword>
<reference evidence="9" key="1">
    <citation type="submission" date="2022-11" db="UniProtKB">
        <authorList>
            <consortium name="WormBaseParasite"/>
        </authorList>
    </citation>
    <scope>IDENTIFICATION</scope>
</reference>
<keyword evidence="4" id="KW-0963">Cytoplasm</keyword>
<evidence type="ECO:0000256" key="2">
    <source>
        <dbReference type="ARBA" id="ARBA00004514"/>
    </source>
</evidence>
<dbReference type="AlphaFoldDB" id="A0A915CZM4"/>
<dbReference type="InterPro" id="IPR018619">
    <property type="entry name" value="Hyccin"/>
</dbReference>
<name>A0A915CZM4_9BILA</name>
<evidence type="ECO:0000313" key="8">
    <source>
        <dbReference type="Proteomes" id="UP000887574"/>
    </source>
</evidence>
<evidence type="ECO:0000256" key="4">
    <source>
        <dbReference type="ARBA" id="ARBA00022490"/>
    </source>
</evidence>
<dbReference type="Pfam" id="PF09790">
    <property type="entry name" value="Hyccin"/>
    <property type="match status" value="1"/>
</dbReference>
<evidence type="ECO:0000256" key="6">
    <source>
        <dbReference type="ARBA" id="ARBA00034482"/>
    </source>
</evidence>
<accession>A0A915CZM4</accession>
<evidence type="ECO:0000256" key="7">
    <source>
        <dbReference type="SAM" id="Phobius"/>
    </source>
</evidence>
<keyword evidence="7" id="KW-0812">Transmembrane</keyword>
<organism evidence="8 9">
    <name type="scientific">Ditylenchus dipsaci</name>
    <dbReference type="NCBI Taxonomy" id="166011"/>
    <lineage>
        <taxon>Eukaryota</taxon>
        <taxon>Metazoa</taxon>
        <taxon>Ecdysozoa</taxon>
        <taxon>Nematoda</taxon>
        <taxon>Chromadorea</taxon>
        <taxon>Rhabditida</taxon>
        <taxon>Tylenchina</taxon>
        <taxon>Tylenchomorpha</taxon>
        <taxon>Sphaerularioidea</taxon>
        <taxon>Anguinidae</taxon>
        <taxon>Anguininae</taxon>
        <taxon>Ditylenchus</taxon>
    </lineage>
</organism>
<protein>
    <submittedName>
        <fullName evidence="9">Uncharacterized protein</fullName>
    </submittedName>
</protein>
<dbReference type="GO" id="GO:0005886">
    <property type="term" value="C:plasma membrane"/>
    <property type="evidence" value="ECO:0007669"/>
    <property type="project" value="UniProtKB-SubCell"/>
</dbReference>
<proteinExistence type="inferred from homology"/>
<dbReference type="GO" id="GO:0005829">
    <property type="term" value="C:cytosol"/>
    <property type="evidence" value="ECO:0007669"/>
    <property type="project" value="UniProtKB-SubCell"/>
</dbReference>
<evidence type="ECO:0000256" key="5">
    <source>
        <dbReference type="ARBA" id="ARBA00023136"/>
    </source>
</evidence>
<evidence type="ECO:0000313" key="9">
    <source>
        <dbReference type="WBParaSite" id="jg14368"/>
    </source>
</evidence>
<comment type="subcellular location">
    <subcellularLocation>
        <location evidence="1">Cell membrane</location>
    </subcellularLocation>
    <subcellularLocation>
        <location evidence="2">Cytoplasm</location>
        <location evidence="2">Cytosol</location>
    </subcellularLocation>
</comment>
<dbReference type="WBParaSite" id="jg14368">
    <property type="protein sequence ID" value="jg14368"/>
    <property type="gene ID" value="jg14368"/>
</dbReference>
<keyword evidence="7" id="KW-1133">Transmembrane helix</keyword>
<feature type="transmembrane region" description="Helical" evidence="7">
    <location>
        <begin position="49"/>
        <end position="72"/>
    </location>
</feature>
<sequence length="98" mass="11413">MEKWRQKVGPLAQSFGGIVPNTHVLANYIACNFEDVRLTQPIVAQLLALYYRLGIARCFVLQLLPTFINAYLISLSKRWRNSAEVFEMFFWPSTMRRS</sequence>
<evidence type="ECO:0000256" key="1">
    <source>
        <dbReference type="ARBA" id="ARBA00004236"/>
    </source>
</evidence>
<keyword evidence="8" id="KW-1185">Reference proteome</keyword>
<comment type="similarity">
    <text evidence="6">Belongs to the Hyccin family.</text>
</comment>
<dbReference type="Proteomes" id="UP000887574">
    <property type="component" value="Unplaced"/>
</dbReference>
<keyword evidence="5 7" id="KW-0472">Membrane</keyword>
<evidence type="ECO:0000256" key="3">
    <source>
        <dbReference type="ARBA" id="ARBA00022475"/>
    </source>
</evidence>